<protein>
    <submittedName>
        <fullName evidence="1">Uncharacterized protein</fullName>
    </submittedName>
</protein>
<accession>A0A2P2NU49</accession>
<name>A0A2P2NU49_RHIMU</name>
<dbReference type="EMBL" id="GGEC01065469">
    <property type="protein sequence ID" value="MBX45953.1"/>
    <property type="molecule type" value="Transcribed_RNA"/>
</dbReference>
<dbReference type="AlphaFoldDB" id="A0A2P2NU49"/>
<organism evidence="1">
    <name type="scientific">Rhizophora mucronata</name>
    <name type="common">Asiatic mangrove</name>
    <dbReference type="NCBI Taxonomy" id="61149"/>
    <lineage>
        <taxon>Eukaryota</taxon>
        <taxon>Viridiplantae</taxon>
        <taxon>Streptophyta</taxon>
        <taxon>Embryophyta</taxon>
        <taxon>Tracheophyta</taxon>
        <taxon>Spermatophyta</taxon>
        <taxon>Magnoliopsida</taxon>
        <taxon>eudicotyledons</taxon>
        <taxon>Gunneridae</taxon>
        <taxon>Pentapetalae</taxon>
        <taxon>rosids</taxon>
        <taxon>fabids</taxon>
        <taxon>Malpighiales</taxon>
        <taxon>Rhizophoraceae</taxon>
        <taxon>Rhizophora</taxon>
    </lineage>
</organism>
<evidence type="ECO:0000313" key="1">
    <source>
        <dbReference type="EMBL" id="MBX45953.1"/>
    </source>
</evidence>
<proteinExistence type="predicted"/>
<sequence>MPKDDPLFDLGFLCLVD</sequence>
<reference evidence="1" key="1">
    <citation type="submission" date="2018-02" db="EMBL/GenBank/DDBJ databases">
        <title>Rhizophora mucronata_Transcriptome.</title>
        <authorList>
            <person name="Meera S.P."/>
            <person name="Sreeshan A."/>
            <person name="Augustine A."/>
        </authorList>
    </citation>
    <scope>NUCLEOTIDE SEQUENCE</scope>
    <source>
        <tissue evidence="1">Leaf</tissue>
    </source>
</reference>